<feature type="domain" description="Limonene-1,2-epoxide hydrolase" evidence="1">
    <location>
        <begin position="3"/>
        <end position="119"/>
    </location>
</feature>
<evidence type="ECO:0000313" key="2">
    <source>
        <dbReference type="EMBL" id="MCJ2177952.1"/>
    </source>
</evidence>
<dbReference type="InterPro" id="IPR032710">
    <property type="entry name" value="NTF2-like_dom_sf"/>
</dbReference>
<keyword evidence="3" id="KW-1185">Reference proteome</keyword>
<protein>
    <submittedName>
        <fullName evidence="2">Nuclear transport factor 2 family protein</fullName>
    </submittedName>
</protein>
<reference evidence="2" key="1">
    <citation type="submission" date="2022-03" db="EMBL/GenBank/DDBJ databases">
        <title>Identification of a novel bacterium isolated from mangrove sediments.</title>
        <authorList>
            <person name="Pan X."/>
        </authorList>
    </citation>
    <scope>NUCLEOTIDE SEQUENCE</scope>
    <source>
        <strain evidence="2">B2580</strain>
    </source>
</reference>
<dbReference type="SUPFAM" id="SSF54427">
    <property type="entry name" value="NTF2-like"/>
    <property type="match status" value="1"/>
</dbReference>
<dbReference type="RefSeq" id="WP_243991401.1">
    <property type="nucleotide sequence ID" value="NZ_JALHLE010000005.1"/>
</dbReference>
<proteinExistence type="predicted"/>
<evidence type="ECO:0000313" key="3">
    <source>
        <dbReference type="Proteomes" id="UP001162880"/>
    </source>
</evidence>
<organism evidence="2 3">
    <name type="scientific">Novosphingobium album</name>
    <name type="common">ex Hu et al. 2023</name>
    <dbReference type="NCBI Taxonomy" id="2930093"/>
    <lineage>
        <taxon>Bacteria</taxon>
        <taxon>Pseudomonadati</taxon>
        <taxon>Pseudomonadota</taxon>
        <taxon>Alphaproteobacteria</taxon>
        <taxon>Sphingomonadales</taxon>
        <taxon>Sphingomonadaceae</taxon>
        <taxon>Novosphingobium</taxon>
    </lineage>
</organism>
<gene>
    <name evidence="2" type="ORF">MTR64_05210</name>
</gene>
<dbReference type="Proteomes" id="UP001162880">
    <property type="component" value="Unassembled WGS sequence"/>
</dbReference>
<sequence>MTPTETVLAFLAELENPGGFEAGVRKFFTPSTRYLNVGMSDTTGVDDTVAFVRGFEAQTGISYMLVDMLALAEDGTKVLTERIDKLYAADGTLVMDPPVMGIFETAGGKITGWRDYFDTLKSTGGQTPS</sequence>
<dbReference type="Pfam" id="PF07858">
    <property type="entry name" value="LEH"/>
    <property type="match status" value="1"/>
</dbReference>
<dbReference type="EMBL" id="JALHLE010000005">
    <property type="protein sequence ID" value="MCJ2177952.1"/>
    <property type="molecule type" value="Genomic_DNA"/>
</dbReference>
<comment type="caution">
    <text evidence="2">The sequence shown here is derived from an EMBL/GenBank/DDBJ whole genome shotgun (WGS) entry which is preliminary data.</text>
</comment>
<evidence type="ECO:0000259" key="1">
    <source>
        <dbReference type="Pfam" id="PF07858"/>
    </source>
</evidence>
<dbReference type="Gene3D" id="3.10.450.50">
    <property type="match status" value="1"/>
</dbReference>
<name>A0ABT0AYR9_9SPHN</name>
<accession>A0ABT0AYR9</accession>
<dbReference type="InterPro" id="IPR013100">
    <property type="entry name" value="LEH"/>
</dbReference>